<evidence type="ECO:0000256" key="1">
    <source>
        <dbReference type="SAM" id="Phobius"/>
    </source>
</evidence>
<reference evidence="2 3" key="1">
    <citation type="submission" date="2020-10" db="EMBL/GenBank/DDBJ databases">
        <authorList>
            <person name="Castelo-Branco R."/>
            <person name="Eusebio N."/>
            <person name="Adriana R."/>
            <person name="Vieira A."/>
            <person name="Brugerolle De Fraissinette N."/>
            <person name="Rezende De Castro R."/>
            <person name="Schneider M.P."/>
            <person name="Vasconcelos V."/>
            <person name="Leao P.N."/>
        </authorList>
    </citation>
    <scope>NUCLEOTIDE SEQUENCE [LARGE SCALE GENOMIC DNA]</scope>
    <source>
        <strain evidence="2 3">LEGE 06226</strain>
    </source>
</reference>
<gene>
    <name evidence="2" type="ORF">IQ236_17070</name>
</gene>
<dbReference type="EMBL" id="JADEWU010000042">
    <property type="protein sequence ID" value="MBE9144916.1"/>
    <property type="molecule type" value="Genomic_DNA"/>
</dbReference>
<comment type="caution">
    <text evidence="2">The sequence shown here is derived from an EMBL/GenBank/DDBJ whole genome shotgun (WGS) entry which is preliminary data.</text>
</comment>
<name>A0ABR9UGH3_9CYAN</name>
<sequence length="55" mass="6556">MNSDNFFWFFIGGIMTGLVILIVQHSDQLETRNAYQQGTIDNQRLWLEHEKGEKW</sequence>
<organism evidence="2 3">
    <name type="scientific">Planktothrix mougeotii LEGE 06226</name>
    <dbReference type="NCBI Taxonomy" id="1828728"/>
    <lineage>
        <taxon>Bacteria</taxon>
        <taxon>Bacillati</taxon>
        <taxon>Cyanobacteriota</taxon>
        <taxon>Cyanophyceae</taxon>
        <taxon>Oscillatoriophycideae</taxon>
        <taxon>Oscillatoriales</taxon>
        <taxon>Microcoleaceae</taxon>
        <taxon>Planktothrix</taxon>
    </lineage>
</organism>
<keyword evidence="3" id="KW-1185">Reference proteome</keyword>
<evidence type="ECO:0000313" key="3">
    <source>
        <dbReference type="Proteomes" id="UP000640725"/>
    </source>
</evidence>
<feature type="transmembrane region" description="Helical" evidence="1">
    <location>
        <begin position="6"/>
        <end position="23"/>
    </location>
</feature>
<evidence type="ECO:0000313" key="2">
    <source>
        <dbReference type="EMBL" id="MBE9144916.1"/>
    </source>
</evidence>
<keyword evidence="1" id="KW-1133">Transmembrane helix</keyword>
<dbReference type="RefSeq" id="WP_193870412.1">
    <property type="nucleotide sequence ID" value="NZ_JADEWU010000042.1"/>
</dbReference>
<protein>
    <submittedName>
        <fullName evidence="2">Uncharacterized protein</fullName>
    </submittedName>
</protein>
<keyword evidence="1" id="KW-0812">Transmembrane</keyword>
<dbReference type="Proteomes" id="UP000640725">
    <property type="component" value="Unassembled WGS sequence"/>
</dbReference>
<accession>A0ABR9UGH3</accession>
<keyword evidence="1" id="KW-0472">Membrane</keyword>
<proteinExistence type="predicted"/>